<dbReference type="EMBL" id="FOFR01000005">
    <property type="protein sequence ID" value="SEQ76584.1"/>
    <property type="molecule type" value="Genomic_DNA"/>
</dbReference>
<dbReference type="STRING" id="402600.SAMN05216188_10528"/>
<protein>
    <submittedName>
        <fullName evidence="1">Uncharacterized protein</fullName>
    </submittedName>
</protein>
<dbReference type="Proteomes" id="UP000199352">
    <property type="component" value="Unassembled WGS sequence"/>
</dbReference>
<reference evidence="2" key="1">
    <citation type="submission" date="2016-10" db="EMBL/GenBank/DDBJ databases">
        <authorList>
            <person name="Varghese N."/>
            <person name="Submissions S."/>
        </authorList>
    </citation>
    <scope>NUCLEOTIDE SEQUENCE [LARGE SCALE GENOMIC DNA]</scope>
    <source>
        <strain evidence="2">CGMCC 4.3525</strain>
    </source>
</reference>
<name>A0A1H9IPR6_9PSEU</name>
<evidence type="ECO:0000313" key="2">
    <source>
        <dbReference type="Proteomes" id="UP000199352"/>
    </source>
</evidence>
<evidence type="ECO:0000313" key="1">
    <source>
        <dbReference type="EMBL" id="SEQ76584.1"/>
    </source>
</evidence>
<organism evidence="1 2">
    <name type="scientific">Lentzea xinjiangensis</name>
    <dbReference type="NCBI Taxonomy" id="402600"/>
    <lineage>
        <taxon>Bacteria</taxon>
        <taxon>Bacillati</taxon>
        <taxon>Actinomycetota</taxon>
        <taxon>Actinomycetes</taxon>
        <taxon>Pseudonocardiales</taxon>
        <taxon>Pseudonocardiaceae</taxon>
        <taxon>Lentzea</taxon>
    </lineage>
</organism>
<sequence>MDEPRTAAAISPKKLHQLFDVKDALVEGVMTNPATTVSSEPARAGTGGGALPAGEASLKRAAEPGGAYVQGMTSGSAPALGTHRTFANDAWNAPSV</sequence>
<proteinExistence type="predicted"/>
<dbReference type="AlphaFoldDB" id="A0A1H9IPR6"/>
<accession>A0A1H9IPR6</accession>
<gene>
    <name evidence="1" type="ORF">SAMN05216188_10528</name>
</gene>
<keyword evidence="2" id="KW-1185">Reference proteome</keyword>